<name>A0A1W1XFA4_9BACT</name>
<evidence type="ECO:0000313" key="3">
    <source>
        <dbReference type="Proteomes" id="UP000192783"/>
    </source>
</evidence>
<evidence type="ECO:0000259" key="1">
    <source>
        <dbReference type="Pfam" id="PF02663"/>
    </source>
</evidence>
<dbReference type="AlphaFoldDB" id="A0A1W1XFA4"/>
<dbReference type="SUPFAM" id="SSF143555">
    <property type="entry name" value="FwdE-like"/>
    <property type="match status" value="1"/>
</dbReference>
<feature type="domain" description="Formylmethanofuran dehydrogenase subunit E" evidence="1">
    <location>
        <begin position="1"/>
        <end position="61"/>
    </location>
</feature>
<dbReference type="Proteomes" id="UP000192783">
    <property type="component" value="Unassembled WGS sequence"/>
</dbReference>
<gene>
    <name evidence="2" type="ORF">SAMN02746041_01529</name>
</gene>
<reference evidence="2 3" key="1">
    <citation type="submission" date="2017-04" db="EMBL/GenBank/DDBJ databases">
        <authorList>
            <person name="Afonso C.L."/>
            <person name="Miller P.J."/>
            <person name="Scott M.A."/>
            <person name="Spackman E."/>
            <person name="Goraichik I."/>
            <person name="Dimitrov K.M."/>
            <person name="Suarez D.L."/>
            <person name="Swayne D.E."/>
        </authorList>
    </citation>
    <scope>NUCLEOTIDE SEQUENCE [LARGE SCALE GENOMIC DNA]</scope>
    <source>
        <strain evidence="2 3">DSM 13146</strain>
    </source>
</reference>
<organism evidence="2 3">
    <name type="scientific">Desulfacinum hydrothermale DSM 13146</name>
    <dbReference type="NCBI Taxonomy" id="1121390"/>
    <lineage>
        <taxon>Bacteria</taxon>
        <taxon>Pseudomonadati</taxon>
        <taxon>Thermodesulfobacteriota</taxon>
        <taxon>Syntrophobacteria</taxon>
        <taxon>Syntrophobacterales</taxon>
        <taxon>Syntrophobacteraceae</taxon>
        <taxon>Desulfacinum</taxon>
    </lineage>
</organism>
<dbReference type="STRING" id="1121390.SAMN02746041_01529"/>
<dbReference type="InterPro" id="IPR003814">
    <property type="entry name" value="FmdEsu_dom"/>
</dbReference>
<protein>
    <submittedName>
        <fullName evidence="2">FmdE, Molybdenum formylmethanofuran dehydrogenase operon</fullName>
    </submittedName>
</protein>
<keyword evidence="3" id="KW-1185">Reference proteome</keyword>
<dbReference type="Pfam" id="PF02663">
    <property type="entry name" value="FmdE"/>
    <property type="match status" value="1"/>
</dbReference>
<dbReference type="EMBL" id="FWXF01000006">
    <property type="protein sequence ID" value="SMC22610.1"/>
    <property type="molecule type" value="Genomic_DNA"/>
</dbReference>
<dbReference type="Gene3D" id="3.30.1330.130">
    <property type="match status" value="1"/>
</dbReference>
<evidence type="ECO:0000313" key="2">
    <source>
        <dbReference type="EMBL" id="SMC22610.1"/>
    </source>
</evidence>
<proteinExistence type="predicted"/>
<sequence>MERLKALRVQDHALMPIVETDPWSADPGQVLMGCSFGKGNFLFKDCSKMALSLISRRTGRGEFSSVVQADPPGSVGTEVELLP</sequence>
<accession>A0A1W1XFA4</accession>